<evidence type="ECO:0000259" key="1">
    <source>
        <dbReference type="Pfam" id="PF12804"/>
    </source>
</evidence>
<dbReference type="Pfam" id="PF12804">
    <property type="entry name" value="NTP_transf_3"/>
    <property type="match status" value="1"/>
</dbReference>
<accession>A0ABU3BTM9</accession>
<dbReference type="RefSeq" id="WP_311664727.1">
    <property type="nucleotide sequence ID" value="NZ_JAVRHT010000034.1"/>
</dbReference>
<keyword evidence="3" id="KW-1185">Reference proteome</keyword>
<dbReference type="InterPro" id="IPR025877">
    <property type="entry name" value="MobA-like_NTP_Trfase"/>
</dbReference>
<sequence length="203" mass="21717">MSARRLGAVVLAAGRSSRMGRENKLLADLAGRPVLDHVLDLATDAMFADAVVVGGYDRSAVSAVAQARSVRTVHNARWRDGMGASMRVAVADLDPDLDGVVVLLGDVPLVQTATLVRLAEVWRQSPAPAIVRPIWRGQPGHPVVFSKAFVPDLLRLRGDDGARAVLIEHTASLVRVDTGDEGVTMDADTPHALATLRRRVRAL</sequence>
<gene>
    <name evidence="2" type="ORF">RM540_12860</name>
</gene>
<organism evidence="2 3">
    <name type="scientific">Rubrivirga litoralis</name>
    <dbReference type="NCBI Taxonomy" id="3075598"/>
    <lineage>
        <taxon>Bacteria</taxon>
        <taxon>Pseudomonadati</taxon>
        <taxon>Rhodothermota</taxon>
        <taxon>Rhodothermia</taxon>
        <taxon>Rhodothermales</taxon>
        <taxon>Rubricoccaceae</taxon>
        <taxon>Rubrivirga</taxon>
    </lineage>
</organism>
<evidence type="ECO:0000313" key="3">
    <source>
        <dbReference type="Proteomes" id="UP001267426"/>
    </source>
</evidence>
<dbReference type="SUPFAM" id="SSF53448">
    <property type="entry name" value="Nucleotide-diphospho-sugar transferases"/>
    <property type="match status" value="1"/>
</dbReference>
<name>A0ABU3BTM9_9BACT</name>
<dbReference type="Proteomes" id="UP001267426">
    <property type="component" value="Unassembled WGS sequence"/>
</dbReference>
<evidence type="ECO:0000313" key="2">
    <source>
        <dbReference type="EMBL" id="MDT0632644.1"/>
    </source>
</evidence>
<dbReference type="PANTHER" id="PTHR43777:SF1">
    <property type="entry name" value="MOLYBDENUM COFACTOR CYTIDYLYLTRANSFERASE"/>
    <property type="match status" value="1"/>
</dbReference>
<dbReference type="Gene3D" id="3.90.550.10">
    <property type="entry name" value="Spore Coat Polysaccharide Biosynthesis Protein SpsA, Chain A"/>
    <property type="match status" value="1"/>
</dbReference>
<proteinExistence type="predicted"/>
<dbReference type="EMBL" id="JAVRHT010000034">
    <property type="protein sequence ID" value="MDT0632644.1"/>
    <property type="molecule type" value="Genomic_DNA"/>
</dbReference>
<reference evidence="2 3" key="1">
    <citation type="submission" date="2023-09" db="EMBL/GenBank/DDBJ databases">
        <authorList>
            <person name="Rey-Velasco X."/>
        </authorList>
    </citation>
    <scope>NUCLEOTIDE SEQUENCE [LARGE SCALE GENOMIC DNA]</scope>
    <source>
        <strain evidence="2 3">F394</strain>
    </source>
</reference>
<comment type="caution">
    <text evidence="2">The sequence shown here is derived from an EMBL/GenBank/DDBJ whole genome shotgun (WGS) entry which is preliminary data.</text>
</comment>
<dbReference type="InterPro" id="IPR029044">
    <property type="entry name" value="Nucleotide-diphossugar_trans"/>
</dbReference>
<dbReference type="CDD" id="cd04182">
    <property type="entry name" value="GT_2_like_f"/>
    <property type="match status" value="1"/>
</dbReference>
<feature type="domain" description="MobA-like NTP transferase" evidence="1">
    <location>
        <begin position="8"/>
        <end position="169"/>
    </location>
</feature>
<protein>
    <submittedName>
        <fullName evidence="2">Nucleotidyltransferase family protein</fullName>
    </submittedName>
</protein>
<dbReference type="PANTHER" id="PTHR43777">
    <property type="entry name" value="MOLYBDENUM COFACTOR CYTIDYLYLTRANSFERASE"/>
    <property type="match status" value="1"/>
</dbReference>